<dbReference type="RefSeq" id="WP_079208253.1">
    <property type="nucleotide sequence ID" value="NZ_CP011859.1"/>
</dbReference>
<feature type="chain" id="PRO_5012051735" description="DUF4476 domain-containing protein" evidence="1">
    <location>
        <begin position="18"/>
        <end position="251"/>
    </location>
</feature>
<dbReference type="EMBL" id="CP011859">
    <property type="protein sequence ID" value="AQY23055.1"/>
    <property type="molecule type" value="Genomic_DNA"/>
</dbReference>
<gene>
    <name evidence="3" type="ORF">AB406_2116</name>
</gene>
<keyword evidence="1" id="KW-0732">Signal</keyword>
<dbReference type="Proteomes" id="UP000189883">
    <property type="component" value="Chromosome"/>
</dbReference>
<sequence length="251" mass="29950">MKSLILTLGLISSFALGQNHNFKREMLPNEIETQKLNRIKNDFYRNKDNDYSKANTYAELFIRVPNPNYRRYTISISDQTIENRTGFFRFFDLEAGRHQLTVLRNGIPIYKTVVFLRNNQRSLLDFYPFEGLFLVDEIPIQQEYSEYPNWRPNENVMNSTEFQQFLEYFKKQNFDDNKKEVFLVQSQTTSFTSQQVLELIKIMNFDKGRLEVAKAAYIYCPDPQNYYIVSEGFSFRNSKTELSDFILKNRR</sequence>
<organism evidence="3 4">
    <name type="scientific">Riemerella anatipestifer</name>
    <name type="common">Moraxella anatipestifer</name>
    <dbReference type="NCBI Taxonomy" id="34085"/>
    <lineage>
        <taxon>Bacteria</taxon>
        <taxon>Pseudomonadati</taxon>
        <taxon>Bacteroidota</taxon>
        <taxon>Flavobacteriia</taxon>
        <taxon>Flavobacteriales</taxon>
        <taxon>Weeksellaceae</taxon>
        <taxon>Riemerella</taxon>
    </lineage>
</organism>
<feature type="domain" description="DUF4476" evidence="2">
    <location>
        <begin position="156"/>
        <end position="246"/>
    </location>
</feature>
<evidence type="ECO:0000313" key="4">
    <source>
        <dbReference type="Proteomes" id="UP000189883"/>
    </source>
</evidence>
<dbReference type="Pfam" id="PF14771">
    <property type="entry name" value="DUF4476"/>
    <property type="match status" value="1"/>
</dbReference>
<evidence type="ECO:0000313" key="3">
    <source>
        <dbReference type="EMBL" id="AQY23055.1"/>
    </source>
</evidence>
<evidence type="ECO:0000259" key="2">
    <source>
        <dbReference type="Pfam" id="PF14771"/>
    </source>
</evidence>
<protein>
    <recommendedName>
        <fullName evidence="2">DUF4476 domain-containing protein</fullName>
    </recommendedName>
</protein>
<proteinExistence type="predicted"/>
<dbReference type="InterPro" id="IPR028011">
    <property type="entry name" value="DUF4476"/>
</dbReference>
<evidence type="ECO:0000256" key="1">
    <source>
        <dbReference type="SAM" id="SignalP"/>
    </source>
</evidence>
<accession>A0A1S7DVB1</accession>
<name>A0A1S7DVB1_RIEAN</name>
<dbReference type="AlphaFoldDB" id="A0A1S7DVB1"/>
<reference evidence="3 4" key="1">
    <citation type="submission" date="2015-06" db="EMBL/GenBank/DDBJ databases">
        <title>R. anatipestifer strain HXb2 is the most virulent strain so far, and the genome sequence would help us uncover the pathogenesis.</title>
        <authorList>
            <person name="Hu Q."/>
            <person name="Qi J."/>
            <person name="Bo H."/>
            <person name="Liu G."/>
            <person name="Tao M."/>
            <person name="Ding Y."/>
            <person name="Xue Y."/>
        </authorList>
    </citation>
    <scope>NUCLEOTIDE SEQUENCE [LARGE SCALE GENOMIC DNA]</scope>
    <source>
        <strain evidence="3 4">HXb2</strain>
    </source>
</reference>
<feature type="signal peptide" evidence="1">
    <location>
        <begin position="1"/>
        <end position="17"/>
    </location>
</feature>